<accession>A0A1I3PGV5</accession>
<dbReference type="Pfam" id="PF26237">
    <property type="entry name" value="DUF8054_C"/>
    <property type="match status" value="1"/>
</dbReference>
<organism evidence="3 4">
    <name type="scientific">Natronobacterium gregoryi</name>
    <dbReference type="NCBI Taxonomy" id="44930"/>
    <lineage>
        <taxon>Archaea</taxon>
        <taxon>Methanobacteriati</taxon>
        <taxon>Methanobacteriota</taxon>
        <taxon>Stenosarchaea group</taxon>
        <taxon>Halobacteria</taxon>
        <taxon>Halobacteriales</taxon>
        <taxon>Natrialbaceae</taxon>
        <taxon>Natronobacterium</taxon>
    </lineage>
</organism>
<proteinExistence type="predicted"/>
<evidence type="ECO:0000259" key="1">
    <source>
        <dbReference type="Pfam" id="PF26237"/>
    </source>
</evidence>
<evidence type="ECO:0000313" key="3">
    <source>
        <dbReference type="EMBL" id="SFJ20580.1"/>
    </source>
</evidence>
<dbReference type="Proteomes" id="UP000182829">
    <property type="component" value="Unassembled WGS sequence"/>
</dbReference>
<dbReference type="GeneID" id="14206672"/>
<feature type="domain" description="DUF8054" evidence="2">
    <location>
        <begin position="19"/>
        <end position="136"/>
    </location>
</feature>
<dbReference type="RefSeq" id="WP_005581359.1">
    <property type="nucleotide sequence ID" value="NZ_FORO01000017.1"/>
</dbReference>
<evidence type="ECO:0000313" key="4">
    <source>
        <dbReference type="Proteomes" id="UP000182829"/>
    </source>
</evidence>
<feature type="domain" description="DUF8054" evidence="1">
    <location>
        <begin position="139"/>
        <end position="179"/>
    </location>
</feature>
<sequence>MSDGSAAERIEYRRRNAVDPEEFLLDIGVVEPTDDEESLRFTSAFADRLEDQLDHVRDDGVDATDIATMFDTDESDVSEPDREYTAYKTGYMVRNWPSKSALQVDVATDRELRAETDRWDDVPVRQRYRMLQSLRSFLEACPFCAGHISASDRTVESCCGDMTVYAVTCDDCDRRYLEFSADAISNA</sequence>
<dbReference type="Pfam" id="PF26238">
    <property type="entry name" value="DUF8054_M"/>
    <property type="match status" value="1"/>
</dbReference>
<protein>
    <submittedName>
        <fullName evidence="3">Uncharacterized protein</fullName>
    </submittedName>
</protein>
<dbReference type="OMA" id="FCAGHIS"/>
<dbReference type="EMBL" id="FORO01000017">
    <property type="protein sequence ID" value="SFJ20580.1"/>
    <property type="molecule type" value="Genomic_DNA"/>
</dbReference>
<reference evidence="3 4" key="1">
    <citation type="submission" date="2016-10" db="EMBL/GenBank/DDBJ databases">
        <authorList>
            <person name="de Groot N.N."/>
        </authorList>
    </citation>
    <scope>NUCLEOTIDE SEQUENCE [LARGE SCALE GENOMIC DNA]</scope>
    <source>
        <strain evidence="3 4">SP2</strain>
    </source>
</reference>
<dbReference type="InterPro" id="IPR058675">
    <property type="entry name" value="DUF8054_C"/>
</dbReference>
<name>A0A1I3PGV5_9EURY</name>
<dbReference type="OrthoDB" id="292134at2157"/>
<evidence type="ECO:0000259" key="2">
    <source>
        <dbReference type="Pfam" id="PF26238"/>
    </source>
</evidence>
<dbReference type="AlphaFoldDB" id="A0A1I3PGV5"/>
<dbReference type="InterPro" id="IPR058775">
    <property type="entry name" value="DUF8054_M"/>
</dbReference>
<gene>
    <name evidence="3" type="ORF">SAMN05443661_11784</name>
</gene>